<evidence type="ECO:0000256" key="1">
    <source>
        <dbReference type="SAM" id="SignalP"/>
    </source>
</evidence>
<dbReference type="RefSeq" id="WP_208234781.1">
    <property type="nucleotide sequence ID" value="NZ_JAGEVG010000020.1"/>
</dbReference>
<proteinExistence type="predicted"/>
<accession>A0ABS3SVD9</accession>
<name>A0ABS3SVD9_9FLAO</name>
<evidence type="ECO:0008006" key="4">
    <source>
        <dbReference type="Google" id="ProtNLM"/>
    </source>
</evidence>
<feature type="chain" id="PRO_5045245375" description="Protein BatD" evidence="1">
    <location>
        <begin position="23"/>
        <end position="541"/>
    </location>
</feature>
<feature type="signal peptide" evidence="1">
    <location>
        <begin position="1"/>
        <end position="22"/>
    </location>
</feature>
<evidence type="ECO:0000313" key="3">
    <source>
        <dbReference type="Proteomes" id="UP000681315"/>
    </source>
</evidence>
<keyword evidence="1" id="KW-0732">Signal</keyword>
<protein>
    <recommendedName>
        <fullName evidence="4">Protein BatD</fullName>
    </recommendedName>
</protein>
<comment type="caution">
    <text evidence="2">The sequence shown here is derived from an EMBL/GenBank/DDBJ whole genome shotgun (WGS) entry which is preliminary data.</text>
</comment>
<keyword evidence="3" id="KW-1185">Reference proteome</keyword>
<gene>
    <name evidence="2" type="ORF">J4051_15435</name>
</gene>
<sequence>MKKIILHLGTLCFLLMANPLQAQIKKTYEKQQKSKVTPKVSARPMLKLNKVIGSTLPTIISPANNEQVASPLIINGTASENIQIEVTVEAVFTGGSQDLGTFKTNADNAGEWSTIPINLWVPEDAKNVKFHISVLQNLDNNSSEGERITVIPKQKVQTVARAQINGDMVMQLNPSVSQKQLNQKATLKPRFNAADIKLPPPPSINSPSNQTVITTPLVIEGTAQKNTTIDLNIESNIALPNFNIKSVRTKADENGNWKTDPIHLWLFEGETDARFKIKVTEIDTKTHVRRQSQPITVIPSIDQSFPRRPVKPWGISHSPKSGTDAVSPVVIRGSAGPNRTVQIFMTSRYTDAEGKRVDLPHTRTATTSDNNGKWSTNPIVLPTPLTEKQLTHNVQVSQIGLGHQSGNFSFKMTSDPNRVVPPVMTNPNSSHSIGRTQVVKGTGVPGRFVEVTVTRSWEPKKRTNPPKFRNKEIGKHIVKVDADGNWKTPAMSMGNDKDKDLIFGFTAEQIFRKYDQKKNDGTYPEVRSKSTGIRLRQAVSF</sequence>
<evidence type="ECO:0000313" key="2">
    <source>
        <dbReference type="EMBL" id="MBO3099672.1"/>
    </source>
</evidence>
<reference evidence="2 3" key="1">
    <citation type="submission" date="2021-03" db="EMBL/GenBank/DDBJ databases">
        <title>Gelidibacter sp. nov., isolated from costal sediment.</title>
        <authorList>
            <person name="Lun K.-Y."/>
        </authorList>
    </citation>
    <scope>NUCLEOTIDE SEQUENCE [LARGE SCALE GENOMIC DNA]</scope>
    <source>
        <strain evidence="2 3">DF109</strain>
    </source>
</reference>
<organism evidence="2 3">
    <name type="scientific">Gelidibacter pelagius</name>
    <dbReference type="NCBI Taxonomy" id="2819985"/>
    <lineage>
        <taxon>Bacteria</taxon>
        <taxon>Pseudomonadati</taxon>
        <taxon>Bacteroidota</taxon>
        <taxon>Flavobacteriia</taxon>
        <taxon>Flavobacteriales</taxon>
        <taxon>Flavobacteriaceae</taxon>
        <taxon>Gelidibacter</taxon>
    </lineage>
</organism>
<dbReference type="Proteomes" id="UP000681315">
    <property type="component" value="Unassembled WGS sequence"/>
</dbReference>
<dbReference type="EMBL" id="JAGEVG010000020">
    <property type="protein sequence ID" value="MBO3099672.1"/>
    <property type="molecule type" value="Genomic_DNA"/>
</dbReference>